<dbReference type="GO" id="GO:0006911">
    <property type="term" value="P:phagocytosis, engulfment"/>
    <property type="evidence" value="ECO:0007669"/>
    <property type="project" value="TreeGrafter"/>
</dbReference>
<dbReference type="PANTHER" id="PTHR15228">
    <property type="entry name" value="SPERMATHECAL PHYSIOLOGY VARIANT"/>
    <property type="match status" value="1"/>
</dbReference>
<keyword evidence="1" id="KW-0343">GTPase activation</keyword>
<dbReference type="GO" id="GO:0007165">
    <property type="term" value="P:signal transduction"/>
    <property type="evidence" value="ECO:0007669"/>
    <property type="project" value="InterPro"/>
</dbReference>
<evidence type="ECO:0000313" key="3">
    <source>
        <dbReference type="Ensembl" id="ENSANIP00000014486.1"/>
    </source>
</evidence>
<evidence type="ECO:0000313" key="4">
    <source>
        <dbReference type="Proteomes" id="UP000694541"/>
    </source>
</evidence>
<name>A0A8B9RVV8_9AVES</name>
<dbReference type="Pfam" id="PF00620">
    <property type="entry name" value="RhoGAP"/>
    <property type="match status" value="1"/>
</dbReference>
<accession>A0A8B9RVV8</accession>
<evidence type="ECO:0000256" key="1">
    <source>
        <dbReference type="ARBA" id="ARBA00022468"/>
    </source>
</evidence>
<reference evidence="3" key="2">
    <citation type="submission" date="2025-09" db="UniProtKB">
        <authorList>
            <consortium name="Ensembl"/>
        </authorList>
    </citation>
    <scope>IDENTIFICATION</scope>
</reference>
<dbReference type="GO" id="GO:0007015">
    <property type="term" value="P:actin filament organization"/>
    <property type="evidence" value="ECO:0007669"/>
    <property type="project" value="TreeGrafter"/>
</dbReference>
<sequence>KASKQHGKKQGSLLAVFGQRLAETMAYEQKFGQHQVPILVQKCAEFIREHGVSEEGIFRLPGQDNLVKQKLRLSRRA</sequence>
<dbReference type="AlphaFoldDB" id="A0A8B9RVV8"/>
<feature type="domain" description="Rho-GAP" evidence="2">
    <location>
        <begin position="19"/>
        <end position="77"/>
    </location>
</feature>
<dbReference type="GO" id="GO:0005096">
    <property type="term" value="F:GTPase activator activity"/>
    <property type="evidence" value="ECO:0007669"/>
    <property type="project" value="UniProtKB-KW"/>
</dbReference>
<reference evidence="3" key="1">
    <citation type="submission" date="2025-08" db="UniProtKB">
        <authorList>
            <consortium name="Ensembl"/>
        </authorList>
    </citation>
    <scope>IDENTIFICATION</scope>
</reference>
<dbReference type="InterPro" id="IPR051025">
    <property type="entry name" value="RhoGAP"/>
</dbReference>
<evidence type="ECO:0000259" key="2">
    <source>
        <dbReference type="PROSITE" id="PS50238"/>
    </source>
</evidence>
<dbReference type="PROSITE" id="PS50238">
    <property type="entry name" value="RHOGAP"/>
    <property type="match status" value="1"/>
</dbReference>
<protein>
    <recommendedName>
        <fullName evidence="2">Rho-GAP domain-containing protein</fullName>
    </recommendedName>
</protein>
<dbReference type="GO" id="GO:0051058">
    <property type="term" value="P:negative regulation of small GTPase mediated signal transduction"/>
    <property type="evidence" value="ECO:0007669"/>
    <property type="project" value="TreeGrafter"/>
</dbReference>
<organism evidence="3 4">
    <name type="scientific">Accipiter nisus</name>
    <name type="common">Eurasian sparrowhawk</name>
    <dbReference type="NCBI Taxonomy" id="211598"/>
    <lineage>
        <taxon>Eukaryota</taxon>
        <taxon>Metazoa</taxon>
        <taxon>Chordata</taxon>
        <taxon>Craniata</taxon>
        <taxon>Vertebrata</taxon>
        <taxon>Euteleostomi</taxon>
        <taxon>Archelosauria</taxon>
        <taxon>Archosauria</taxon>
        <taxon>Dinosauria</taxon>
        <taxon>Saurischia</taxon>
        <taxon>Theropoda</taxon>
        <taxon>Coelurosauria</taxon>
        <taxon>Aves</taxon>
        <taxon>Neognathae</taxon>
        <taxon>Neoaves</taxon>
        <taxon>Telluraves</taxon>
        <taxon>Accipitrimorphae</taxon>
        <taxon>Accipitriformes</taxon>
        <taxon>Accipitridae</taxon>
        <taxon>Accipitrinae</taxon>
        <taxon>Accipiter</taxon>
    </lineage>
</organism>
<dbReference type="InterPro" id="IPR000198">
    <property type="entry name" value="RhoGAP_dom"/>
</dbReference>
<dbReference type="Ensembl" id="ENSANIT00000014985.1">
    <property type="protein sequence ID" value="ENSANIP00000014486.1"/>
    <property type="gene ID" value="ENSANIG00000009845.1"/>
</dbReference>
<dbReference type="InterPro" id="IPR008936">
    <property type="entry name" value="Rho_GTPase_activation_prot"/>
</dbReference>
<dbReference type="Proteomes" id="UP000694541">
    <property type="component" value="Unplaced"/>
</dbReference>
<dbReference type="Gene3D" id="1.10.555.10">
    <property type="entry name" value="Rho GTPase activation protein"/>
    <property type="match status" value="1"/>
</dbReference>
<proteinExistence type="predicted"/>
<dbReference type="SUPFAM" id="SSF48350">
    <property type="entry name" value="GTPase activation domain, GAP"/>
    <property type="match status" value="1"/>
</dbReference>
<keyword evidence="4" id="KW-1185">Reference proteome</keyword>
<dbReference type="PANTHER" id="PTHR15228:SF20">
    <property type="entry name" value="RHO GTPASE-ACTIVATING PROTEIN 25"/>
    <property type="match status" value="1"/>
</dbReference>
<dbReference type="GO" id="GO:0001891">
    <property type="term" value="C:phagocytic cup"/>
    <property type="evidence" value="ECO:0007669"/>
    <property type="project" value="TreeGrafter"/>
</dbReference>